<evidence type="ECO:0000256" key="10">
    <source>
        <dbReference type="HAMAP-Rule" id="MF_03211"/>
    </source>
</evidence>
<keyword evidence="6 10" id="KW-0067">ATP-binding</keyword>
<dbReference type="GO" id="GO:0030686">
    <property type="term" value="C:90S preribosome"/>
    <property type="evidence" value="ECO:0007669"/>
    <property type="project" value="TreeGrafter"/>
</dbReference>
<dbReference type="Gene3D" id="3.40.630.30">
    <property type="match status" value="2"/>
</dbReference>
<dbReference type="Pfam" id="PF13725">
    <property type="entry name" value="tRNA_bind_2"/>
    <property type="match status" value="1"/>
</dbReference>
<feature type="binding site" evidence="10">
    <location>
        <begin position="614"/>
        <end position="616"/>
    </location>
    <ligand>
        <name>acetyl-CoA</name>
        <dbReference type="ChEBI" id="CHEBI:57288"/>
    </ligand>
</feature>
<evidence type="ECO:0000256" key="2">
    <source>
        <dbReference type="ARBA" id="ARBA00022552"/>
    </source>
</evidence>
<evidence type="ECO:0000256" key="6">
    <source>
        <dbReference type="ARBA" id="ARBA00022840"/>
    </source>
</evidence>
<dbReference type="GO" id="GO:0051392">
    <property type="term" value="F:tRNA cytidine N4-acetyltransferase activity"/>
    <property type="evidence" value="ECO:0007669"/>
    <property type="project" value="RHEA"/>
</dbReference>
<evidence type="ECO:0000256" key="11">
    <source>
        <dbReference type="SAM" id="MobiDB-lite"/>
    </source>
</evidence>
<dbReference type="GO" id="GO:0051391">
    <property type="term" value="P:tRNA acetylation"/>
    <property type="evidence" value="ECO:0007669"/>
    <property type="project" value="UniProtKB-UniRule"/>
</dbReference>
<accession>E4WRH7</accession>
<evidence type="ECO:0000259" key="14">
    <source>
        <dbReference type="Pfam" id="PF13718"/>
    </source>
</evidence>
<evidence type="ECO:0000256" key="3">
    <source>
        <dbReference type="ARBA" id="ARBA00022679"/>
    </source>
</evidence>
<evidence type="ECO:0000256" key="1">
    <source>
        <dbReference type="ARBA" id="ARBA00004604"/>
    </source>
</evidence>
<dbReference type="EMBL" id="FN653015">
    <property type="protein sequence ID" value="CBY20358.1"/>
    <property type="molecule type" value="Genomic_DNA"/>
</dbReference>
<evidence type="ECO:0000259" key="13">
    <source>
        <dbReference type="Pfam" id="PF08351"/>
    </source>
</evidence>
<comment type="subcellular location">
    <subcellularLocation>
        <location evidence="1 10">Nucleus</location>
        <location evidence="1 10">Nucleolus</location>
    </subcellularLocation>
</comment>
<dbReference type="PANTHER" id="PTHR10925:SF5">
    <property type="entry name" value="RNA CYTIDINE ACETYLTRANSFERASE"/>
    <property type="match status" value="1"/>
</dbReference>
<dbReference type="InterPro" id="IPR033688">
    <property type="entry name" value="NAT10"/>
</dbReference>
<reference evidence="16" key="1">
    <citation type="journal article" date="2010" name="Science">
        <title>Plasticity of animal genome architecture unmasked by rapid evolution of a pelagic tunicate.</title>
        <authorList>
            <person name="Denoeud F."/>
            <person name="Henriet S."/>
            <person name="Mungpakdee S."/>
            <person name="Aury J.M."/>
            <person name="Da Silva C."/>
            <person name="Brinkmann H."/>
            <person name="Mikhaleva J."/>
            <person name="Olsen L.C."/>
            <person name="Jubin C."/>
            <person name="Canestro C."/>
            <person name="Bouquet J.M."/>
            <person name="Danks G."/>
            <person name="Poulain J."/>
            <person name="Campsteijn C."/>
            <person name="Adamski M."/>
            <person name="Cross I."/>
            <person name="Yadetie F."/>
            <person name="Muffato M."/>
            <person name="Louis A."/>
            <person name="Butcher S."/>
            <person name="Tsagkogeorga G."/>
            <person name="Konrad A."/>
            <person name="Singh S."/>
            <person name="Jensen M.F."/>
            <person name="Cong E.H."/>
            <person name="Eikeseth-Otteraa H."/>
            <person name="Noel B."/>
            <person name="Anthouard V."/>
            <person name="Porcel B.M."/>
            <person name="Kachouri-Lafond R."/>
            <person name="Nishino A."/>
            <person name="Ugolini M."/>
            <person name="Chourrout P."/>
            <person name="Nishida H."/>
            <person name="Aasland R."/>
            <person name="Huzurbazar S."/>
            <person name="Westhof E."/>
            <person name="Delsuc F."/>
            <person name="Lehrach H."/>
            <person name="Reinhardt R."/>
            <person name="Weissenbach J."/>
            <person name="Roy S.W."/>
            <person name="Artiguenave F."/>
            <person name="Postlethwait J.H."/>
            <person name="Manak J.R."/>
            <person name="Thompson E.M."/>
            <person name="Jaillon O."/>
            <person name="Du Pasquier L."/>
            <person name="Boudinot P."/>
            <person name="Liberles D.A."/>
            <person name="Volff J.N."/>
            <person name="Philippe H."/>
            <person name="Lenhard B."/>
            <person name="Roest Crollius H."/>
            <person name="Wincker P."/>
            <person name="Chourrout D."/>
        </authorList>
    </citation>
    <scope>NUCLEOTIDE SEQUENCE [LARGE SCALE GENOMIC DNA]</scope>
</reference>
<evidence type="ECO:0000313" key="17">
    <source>
        <dbReference type="Proteomes" id="UP000001307"/>
    </source>
</evidence>
<feature type="binding site" evidence="10">
    <location>
        <begin position="621"/>
        <end position="627"/>
    </location>
    <ligand>
        <name>acetyl-CoA</name>
        <dbReference type="ChEBI" id="CHEBI:57288"/>
    </ligand>
</feature>
<feature type="region of interest" description="Disordered" evidence="11">
    <location>
        <begin position="1468"/>
        <end position="1522"/>
    </location>
</feature>
<dbReference type="InterPro" id="IPR013562">
    <property type="entry name" value="TmcA/NAT10_N"/>
</dbReference>
<dbReference type="Pfam" id="PF05127">
    <property type="entry name" value="NAT10_TcmA_helicase"/>
    <property type="match status" value="2"/>
</dbReference>
<evidence type="ECO:0000256" key="7">
    <source>
        <dbReference type="ARBA" id="ARBA00023242"/>
    </source>
</evidence>
<dbReference type="InterPro" id="IPR032672">
    <property type="entry name" value="TmcA/NAT10/Kre33"/>
</dbReference>
<dbReference type="HAMAP" id="MF_03211">
    <property type="entry name" value="RNA_acetyltr_Nat10"/>
    <property type="match status" value="1"/>
</dbReference>
<dbReference type="Pfam" id="PF08351">
    <property type="entry name" value="TmcA_N"/>
    <property type="match status" value="1"/>
</dbReference>
<dbReference type="GO" id="GO:1904812">
    <property type="term" value="P:rRNA acetylation involved in maturation of SSU-rRNA"/>
    <property type="evidence" value="ECO:0007669"/>
    <property type="project" value="InterPro"/>
</dbReference>
<comment type="catalytic activity">
    <reaction evidence="10">
        <text>a cytidine in 18S rRNA + acetyl-CoA + ATP + H2O = an N(4)-acetylcytidine in 18S rRNA + ADP + phosphate + CoA + H(+)</text>
        <dbReference type="Rhea" id="RHEA:51424"/>
        <dbReference type="Rhea" id="RHEA-COMP:13575"/>
        <dbReference type="Rhea" id="RHEA-COMP:13576"/>
        <dbReference type="ChEBI" id="CHEBI:15377"/>
        <dbReference type="ChEBI" id="CHEBI:15378"/>
        <dbReference type="ChEBI" id="CHEBI:30616"/>
        <dbReference type="ChEBI" id="CHEBI:43474"/>
        <dbReference type="ChEBI" id="CHEBI:57287"/>
        <dbReference type="ChEBI" id="CHEBI:57288"/>
        <dbReference type="ChEBI" id="CHEBI:74900"/>
        <dbReference type="ChEBI" id="CHEBI:82748"/>
        <dbReference type="ChEBI" id="CHEBI:456216"/>
    </reaction>
</comment>
<keyword evidence="17" id="KW-1185">Reference proteome</keyword>
<feature type="domain" description="TcmA/NAT10 helicase" evidence="12">
    <location>
        <begin position="795"/>
        <end position="988"/>
    </location>
</feature>
<dbReference type="CDD" id="cd04301">
    <property type="entry name" value="NAT_SF"/>
    <property type="match status" value="2"/>
</dbReference>
<feature type="domain" description="N-acetyltransferase" evidence="14">
    <location>
        <begin position="514"/>
        <end position="712"/>
    </location>
</feature>
<sequence length="1522" mass="170399">MDGGKTRIKLDNRLRVLIENCVKTRQRSVLCLVGEQGRNQVVHLHNFLSKATVKARPNVLWCYKKELGFSTHRKKRKKMLEKRLKDGITEINENDPFELFICGTDIRWCYYKDTHKVLGKTFGMCVLQDFEAMTPNLLARTIETVEGGGMIIFLLKSLTSMKQLYALTMDVHARYRTEAHQHIKPRFNERFIMSLKSNNNGIFLDDKWNFLSISNAMKVQPIGKAPANEADERLKAIKEDLADTQPIGSILNLCKTYDQGNALLKFIDIITEKKFRTTVSLTAARGRGKSAALGLSIAAALAYGYANIFVTSPSPDNLGTLFEFVLKGLDALKYDQNSDYDIIQSTQDDMKKAIVRINLMRDHRQTVQYIDPSDHKMLAQAELVVIDEAAAIPLPLVKNLLGPYLVFMSSTVNGYEGTGRSLSLKLLDNLRRQADTSGSAVGQRSLAELTLDESIRYAPNCPVEAWLNSLLCLDCEIPRATFSLPSPSSCSLYWVNRDALFSGNKSSEKFLSSLMALYVASHYKNQPNDLQLLSDAPAHHLFVLCAPVSTTQTSLPTPLVVIQVAHEGKIAKESIKHSLREGRKASGDLIPWTVSEQFRQLDFGELSGARIVRIATHPDFQRAGYGKEALRQMQEYYAGKVPLADNLPDIEAEGVDELNEDVDLLQEKIQPKKELAIMYGLDQRRAERLDWLGVSFGLTSDLLRFWTRSGYSCAGNNFSARRICPCRDFIKNQVALCKAPANEADERLKAIKEDLADTQPIGSILNLCKTYDQGNALLKFIDIITEKKFRTTVSLTAARGRGKSAALGLSIAAALAYGYANIFVTSPSPDNLGTLFEFVLKGLDALKYDQNSDYDIIQSTQDDMKKAIVRINLMRDHRQTVQYIDPSDHKMLAQAELVVIDEAAAIPLPLVKNLLGPYLVFMSSTVNGYEGTGRSLSLKLLDNLRRQADTSGSAVGQRSLAELTLDESIRYAPNCPVEAWLNSLLCLDCEIPRATFSLPSPSSCSLYWVNRDALFSGNKSSEKFLSSLMALYVASHYKNQPNDLQLLSDAPAHHLFVLCAPVSTTQTSLPTPLVVIQVAHEGKIAKESIKHSLREGRKASGDLIPWTVSEQFRQLDFGELSGARIVRIATHPDFQRAGYGKEALRQMQEYYAGKVPLADNLPDIEAEGVDELNEDVDLLQEKIHPKKELAIMYGLDQRRAERLDWLGVSFGLTSDLLRFWTRSGYRAVYMRQNANDTTGEHSTVFLKSIHGSGTYLRGFQDDFSRRFASLLGFEFRKFSPAVALQILETSRKSSSQDSNSLRLLKTYFTSYDLERMELYGKGVVDYHLIVDILPQMVKMIFTGEINIKGLSVQQKAILVALGLQYKSVDELAEISLTSQLPPMPASQILGHFKRAIIRINEEVKRLETKKAEAELDLPKSKTDLQIEEGEEGAIDAVLDEEAAKIKEEQAKEKQELVKALQQYKIKGNDTDWSQELSTRKSVANISIGRERVDEKKSENEDVPVKRKGGKTPEGKKKKKKHG</sequence>
<keyword evidence="3 10" id="KW-0808">Transferase</keyword>
<feature type="binding site" evidence="10">
    <location>
        <position position="1222"/>
    </location>
    <ligand>
        <name>acetyl-CoA</name>
        <dbReference type="ChEBI" id="CHEBI:57288"/>
    </ligand>
</feature>
<dbReference type="GO" id="GO:1990883">
    <property type="term" value="F:18S rRNA cytidine N-acetyltransferase activity"/>
    <property type="evidence" value="ECO:0007669"/>
    <property type="project" value="TreeGrafter"/>
</dbReference>
<dbReference type="OrthoDB" id="10067491at2759"/>
<dbReference type="EC" id="2.3.1.-" evidence="10"/>
<evidence type="ECO:0000259" key="12">
    <source>
        <dbReference type="Pfam" id="PF05127"/>
    </source>
</evidence>
<feature type="binding site" evidence="10">
    <location>
        <begin position="286"/>
        <end position="295"/>
    </location>
    <ligand>
        <name>ATP</name>
        <dbReference type="ChEBI" id="CHEBI:30616"/>
    </ligand>
</feature>
<comment type="catalytic activity">
    <reaction evidence="10">
        <text>a cytidine in tRNA + acetyl-CoA + ATP + H2O = an N(4)-acetylcytidine in tRNA + ADP + phosphate + CoA + H(+)</text>
        <dbReference type="Rhea" id="RHEA:53876"/>
        <dbReference type="Rhea" id="RHEA-COMP:13670"/>
        <dbReference type="Rhea" id="RHEA-COMP:13671"/>
        <dbReference type="ChEBI" id="CHEBI:15377"/>
        <dbReference type="ChEBI" id="CHEBI:15378"/>
        <dbReference type="ChEBI" id="CHEBI:30616"/>
        <dbReference type="ChEBI" id="CHEBI:43474"/>
        <dbReference type="ChEBI" id="CHEBI:57287"/>
        <dbReference type="ChEBI" id="CHEBI:57288"/>
        <dbReference type="ChEBI" id="CHEBI:74900"/>
        <dbReference type="ChEBI" id="CHEBI:82748"/>
        <dbReference type="ChEBI" id="CHEBI:456216"/>
    </reaction>
</comment>
<dbReference type="GO" id="GO:0000049">
    <property type="term" value="F:tRNA binding"/>
    <property type="evidence" value="ECO:0007669"/>
    <property type="project" value="TreeGrafter"/>
</dbReference>
<dbReference type="Proteomes" id="UP000001307">
    <property type="component" value="Unassembled WGS sequence"/>
</dbReference>
<evidence type="ECO:0000313" key="16">
    <source>
        <dbReference type="EMBL" id="CBY20358.1"/>
    </source>
</evidence>
<dbReference type="Gene3D" id="3.40.50.300">
    <property type="entry name" value="P-loop containing nucleotide triphosphate hydrolases"/>
    <property type="match status" value="2"/>
</dbReference>
<proteinExistence type="inferred from homology"/>
<dbReference type="InParanoid" id="E4WRH7"/>
<dbReference type="Pfam" id="PF13718">
    <property type="entry name" value="GNAT_acetyltr_2"/>
    <property type="match status" value="2"/>
</dbReference>
<dbReference type="GO" id="GO:0005730">
    <property type="term" value="C:nucleolus"/>
    <property type="evidence" value="ECO:0007669"/>
    <property type="project" value="UniProtKB-SubCell"/>
</dbReference>
<dbReference type="FunFam" id="3.40.50.300:FF:002218">
    <property type="entry name" value="tRNA(Met) cytidine acetyltransferase TmcA"/>
    <property type="match status" value="2"/>
</dbReference>
<protein>
    <recommendedName>
        <fullName evidence="9 10">RNA cytidine acetyltransferase</fullName>
        <ecNumber evidence="10">2.3.1.-</ecNumber>
    </recommendedName>
    <alternativeName>
        <fullName evidence="10">18S rRNA cytosine acetyltransferase</fullName>
    </alternativeName>
</protein>
<evidence type="ECO:0000256" key="8">
    <source>
        <dbReference type="ARBA" id="ARBA00023315"/>
    </source>
</evidence>
<keyword evidence="8 10" id="KW-0012">Acyltransferase</keyword>
<feature type="compositionally biased region" description="Basic and acidic residues" evidence="11">
    <location>
        <begin position="1488"/>
        <end position="1514"/>
    </location>
</feature>
<feature type="compositionally biased region" description="Polar residues" evidence="11">
    <location>
        <begin position="1470"/>
        <end position="1484"/>
    </location>
</feature>
<dbReference type="InterPro" id="IPR027417">
    <property type="entry name" value="P-loop_NTPase"/>
</dbReference>
<feature type="domain" description="N-acetyltransferase" evidence="14">
    <location>
        <begin position="1028"/>
        <end position="1249"/>
    </location>
</feature>
<organism evidence="16">
    <name type="scientific">Oikopleura dioica</name>
    <name type="common">Tunicate</name>
    <dbReference type="NCBI Taxonomy" id="34765"/>
    <lineage>
        <taxon>Eukaryota</taxon>
        <taxon>Metazoa</taxon>
        <taxon>Chordata</taxon>
        <taxon>Tunicata</taxon>
        <taxon>Appendicularia</taxon>
        <taxon>Copelata</taxon>
        <taxon>Oikopleuridae</taxon>
        <taxon>Oikopleura</taxon>
    </lineage>
</organism>
<dbReference type="GO" id="GO:0005524">
    <property type="term" value="F:ATP binding"/>
    <property type="evidence" value="ECO:0007669"/>
    <property type="project" value="UniProtKB-UniRule"/>
</dbReference>
<comment type="function">
    <text evidence="10">RNA cytidine acetyltransferase with specificity toward both 18S rRNA and tRNAs. Catalyzes the formation of N(4)-acetylcytidine (ac4C) in 18S rRNA. Required for early nucleolar cleavages of precursor rRNA at sites A0, A1 and A2 during 18S rRNA synthesis. Catalyzes the formation of ac4C in serine and leucine tRNAs. Requires a tRNA-binding adapter protein for full tRNA acetyltransferase activity but not for 18S rRNA acetylation.</text>
</comment>
<dbReference type="InterPro" id="IPR027992">
    <property type="entry name" value="tRNA_bind_dom"/>
</dbReference>
<keyword evidence="7 10" id="KW-0539">Nucleus</keyword>
<feature type="domain" description="TmcA/NAT10 N-terminal" evidence="13">
    <location>
        <begin position="13"/>
        <end position="204"/>
    </location>
</feature>
<evidence type="ECO:0000259" key="15">
    <source>
        <dbReference type="Pfam" id="PF13725"/>
    </source>
</evidence>
<gene>
    <name evidence="16" type="ORF">GSOID_T00000352001</name>
</gene>
<dbReference type="Gene3D" id="3.40.50.11040">
    <property type="match status" value="1"/>
</dbReference>
<keyword evidence="4 10" id="KW-0819">tRNA processing</keyword>
<dbReference type="PANTHER" id="PTHR10925">
    <property type="entry name" value="N-ACETYLTRANSFERASE 10"/>
    <property type="match status" value="1"/>
</dbReference>
<keyword evidence="5 10" id="KW-0547">Nucleotide-binding</keyword>
<comment type="similarity">
    <text evidence="10">Belongs to the RNA cytidine acetyltransferase family. NAT10 subfamily.</text>
</comment>
<feature type="domain" description="TcmA/NAT10 helicase" evidence="12">
    <location>
        <begin position="281"/>
        <end position="474"/>
    </location>
</feature>
<evidence type="ECO:0000256" key="5">
    <source>
        <dbReference type="ARBA" id="ARBA00022741"/>
    </source>
</evidence>
<feature type="domain" description="Possible tRNA binding" evidence="15">
    <location>
        <begin position="1255"/>
        <end position="1475"/>
    </location>
</feature>
<evidence type="ECO:0000256" key="4">
    <source>
        <dbReference type="ARBA" id="ARBA00022694"/>
    </source>
</evidence>
<evidence type="ECO:0000256" key="9">
    <source>
        <dbReference type="ARBA" id="ARBA00068357"/>
    </source>
</evidence>
<dbReference type="InterPro" id="IPR000182">
    <property type="entry name" value="GNAT_dom"/>
</dbReference>
<feature type="binding site" evidence="10">
    <location>
        <position position="456"/>
    </location>
    <ligand>
        <name>ATP</name>
        <dbReference type="ChEBI" id="CHEBI:30616"/>
    </ligand>
</feature>
<dbReference type="InterPro" id="IPR007807">
    <property type="entry name" value="TcmA/NAT10_helicase"/>
</dbReference>
<name>E4WRH7_OIKDI</name>
<keyword evidence="2 10" id="KW-0698">rRNA processing</keyword>